<comment type="caution">
    <text evidence="1">The sequence shown here is derived from an EMBL/GenBank/DDBJ whole genome shotgun (WGS) entry which is preliminary data.</text>
</comment>
<name>A0A4Z1FCW0_9HELO</name>
<accession>A0A4Z1FCW0</accession>
<evidence type="ECO:0000313" key="2">
    <source>
        <dbReference type="Proteomes" id="UP000297910"/>
    </source>
</evidence>
<keyword evidence="2" id="KW-1185">Reference proteome</keyword>
<gene>
    <name evidence="1" type="ORF">BPAE_0227g00010</name>
</gene>
<dbReference type="AlphaFoldDB" id="A0A4Z1FCW0"/>
<organism evidence="1 2">
    <name type="scientific">Botrytis paeoniae</name>
    <dbReference type="NCBI Taxonomy" id="278948"/>
    <lineage>
        <taxon>Eukaryota</taxon>
        <taxon>Fungi</taxon>
        <taxon>Dikarya</taxon>
        <taxon>Ascomycota</taxon>
        <taxon>Pezizomycotina</taxon>
        <taxon>Leotiomycetes</taxon>
        <taxon>Helotiales</taxon>
        <taxon>Sclerotiniaceae</taxon>
        <taxon>Botrytis</taxon>
    </lineage>
</organism>
<dbReference type="Proteomes" id="UP000297910">
    <property type="component" value="Unassembled WGS sequence"/>
</dbReference>
<proteinExistence type="predicted"/>
<dbReference type="EMBL" id="PQXI01000226">
    <property type="protein sequence ID" value="TGO21300.1"/>
    <property type="molecule type" value="Genomic_DNA"/>
</dbReference>
<sequence length="110" mass="12586">MNLLLKTWDPTGREMAKTQELSCYNPHVCSLSNYNIQGVSSVGKQLDALPVEKLNFNNRKNRRQQDLKTLRFTHNVLIKASKPVDNQPWSRKLRVLVIDSYEFNIAGANG</sequence>
<reference evidence="1 2" key="1">
    <citation type="submission" date="2017-12" db="EMBL/GenBank/DDBJ databases">
        <title>Comparative genomics of Botrytis spp.</title>
        <authorList>
            <person name="Valero-Jimenez C.A."/>
            <person name="Tapia P."/>
            <person name="Veloso J."/>
            <person name="Silva-Moreno E."/>
            <person name="Staats M."/>
            <person name="Valdes J.H."/>
            <person name="Van Kan J.A.L."/>
        </authorList>
    </citation>
    <scope>NUCLEOTIDE SEQUENCE [LARGE SCALE GENOMIC DNA]</scope>
    <source>
        <strain evidence="1 2">Bp0003</strain>
    </source>
</reference>
<evidence type="ECO:0000313" key="1">
    <source>
        <dbReference type="EMBL" id="TGO21300.1"/>
    </source>
</evidence>
<protein>
    <submittedName>
        <fullName evidence="1">Uncharacterized protein</fullName>
    </submittedName>
</protein>